<evidence type="ECO:0008006" key="4">
    <source>
        <dbReference type="Google" id="ProtNLM"/>
    </source>
</evidence>
<dbReference type="RefSeq" id="WP_039682888.1">
    <property type="nucleotide sequence ID" value="NZ_CP010028.1"/>
</dbReference>
<evidence type="ECO:0000256" key="1">
    <source>
        <dbReference type="SAM" id="Phobius"/>
    </source>
</evidence>
<reference evidence="3" key="1">
    <citation type="submission" date="2014-11" db="EMBL/GenBank/DDBJ databases">
        <title>Hymenobacter sp. DG25B genome submission.</title>
        <authorList>
            <person name="Jung H.-Y."/>
            <person name="Kim M.K."/>
            <person name="Srinivasan S."/>
            <person name="Lim S."/>
        </authorList>
    </citation>
    <scope>NUCLEOTIDE SEQUENCE [LARGE SCALE GENOMIC DNA]</scope>
    <source>
        <strain evidence="3">DY59</strain>
    </source>
</reference>
<dbReference type="AlphaFoldDB" id="A0A0A7KET6"/>
<name>A0A0A7KET6_9DEIO</name>
<organism evidence="2 3">
    <name type="scientific">Deinococcus radiopugnans</name>
    <dbReference type="NCBI Taxonomy" id="57497"/>
    <lineage>
        <taxon>Bacteria</taxon>
        <taxon>Thermotogati</taxon>
        <taxon>Deinococcota</taxon>
        <taxon>Deinococci</taxon>
        <taxon>Deinococcales</taxon>
        <taxon>Deinococcaceae</taxon>
        <taxon>Deinococcus</taxon>
    </lineage>
</organism>
<sequence length="148" mass="16224">MSVGQSIDWASPDGQLLVASVYRQMQRRLLRGPLIALALLSVVGAIWAVSFHNVFFLLAAAVLGLLVWWNARRSLAQVLRTARNSGVTEFRLDQEEGALHVINAQGRFRLPLSQLDGVIRYPGALSVRYGGGATMMIPDGPVRTALER</sequence>
<proteinExistence type="predicted"/>
<dbReference type="HOGENOM" id="CLU_1755854_0_0_0"/>
<protein>
    <recommendedName>
        <fullName evidence="4">YcxB-like protein</fullName>
    </recommendedName>
</protein>
<feature type="transmembrane region" description="Helical" evidence="1">
    <location>
        <begin position="29"/>
        <end position="48"/>
    </location>
</feature>
<dbReference type="KEGG" id="dsw:QR90_05565"/>
<dbReference type="Proteomes" id="UP000030634">
    <property type="component" value="Chromosome"/>
</dbReference>
<accession>A0A0A7KET6</accession>
<dbReference type="EMBL" id="CP010028">
    <property type="protein sequence ID" value="AIZ44677.1"/>
    <property type="molecule type" value="Genomic_DNA"/>
</dbReference>
<evidence type="ECO:0000313" key="2">
    <source>
        <dbReference type="EMBL" id="AIZ44677.1"/>
    </source>
</evidence>
<gene>
    <name evidence="2" type="ORF">QR90_05565</name>
</gene>
<keyword evidence="1" id="KW-0472">Membrane</keyword>
<keyword evidence="1" id="KW-1133">Transmembrane helix</keyword>
<keyword evidence="1" id="KW-0812">Transmembrane</keyword>
<feature type="transmembrane region" description="Helical" evidence="1">
    <location>
        <begin position="54"/>
        <end position="71"/>
    </location>
</feature>
<evidence type="ECO:0000313" key="3">
    <source>
        <dbReference type="Proteomes" id="UP000030634"/>
    </source>
</evidence>